<dbReference type="PANTHER" id="PTHR21240">
    <property type="entry name" value="2-AMINO-3-CARBOXYLMUCONATE-6-SEMIALDEHYDE DECARBOXYLASE"/>
    <property type="match status" value="1"/>
</dbReference>
<dbReference type="SUPFAM" id="SSF51556">
    <property type="entry name" value="Metallo-dependent hydrolases"/>
    <property type="match status" value="1"/>
</dbReference>
<dbReference type="InterPro" id="IPR006680">
    <property type="entry name" value="Amidohydro-rel"/>
</dbReference>
<feature type="domain" description="Amidohydrolase-related" evidence="2">
    <location>
        <begin position="4"/>
        <end position="248"/>
    </location>
</feature>
<dbReference type="GO" id="GO:0016787">
    <property type="term" value="F:hydrolase activity"/>
    <property type="evidence" value="ECO:0007669"/>
    <property type="project" value="UniProtKB-KW"/>
</dbReference>
<accession>A0A7G9GH15</accession>
<keyword evidence="3" id="KW-0378">Hydrolase</keyword>
<dbReference type="PANTHER" id="PTHR21240:SF19">
    <property type="entry name" value="CATALYTIC_ HYDROLASE"/>
    <property type="match status" value="1"/>
</dbReference>
<dbReference type="Pfam" id="PF04909">
    <property type="entry name" value="Amidohydro_2"/>
    <property type="match status" value="1"/>
</dbReference>
<name>A0A7G9GH15_9FIRM</name>
<evidence type="ECO:0000259" key="2">
    <source>
        <dbReference type="Pfam" id="PF04909"/>
    </source>
</evidence>
<reference evidence="3 4" key="1">
    <citation type="submission" date="2020-08" db="EMBL/GenBank/DDBJ databases">
        <authorList>
            <person name="Liu C."/>
            <person name="Sun Q."/>
        </authorList>
    </citation>
    <scope>NUCLEOTIDE SEQUENCE [LARGE SCALE GENOMIC DNA]</scope>
    <source>
        <strain evidence="3 4">NSJ-29</strain>
    </source>
</reference>
<dbReference type="EMBL" id="CP060635">
    <property type="protein sequence ID" value="QNM10097.1"/>
    <property type="molecule type" value="Genomic_DNA"/>
</dbReference>
<gene>
    <name evidence="3" type="ORF">H9Q79_07460</name>
</gene>
<dbReference type="GO" id="GO:0016831">
    <property type="term" value="F:carboxy-lyase activity"/>
    <property type="evidence" value="ECO:0007669"/>
    <property type="project" value="InterPro"/>
</dbReference>
<keyword evidence="1" id="KW-0456">Lyase</keyword>
<proteinExistence type="predicted"/>
<dbReference type="Proteomes" id="UP000515860">
    <property type="component" value="Chromosome"/>
</dbReference>
<dbReference type="KEGG" id="whj:H9Q79_07460"/>
<organism evidence="3 4">
    <name type="scientific">Wansuia hejianensis</name>
    <dbReference type="NCBI Taxonomy" id="2763667"/>
    <lineage>
        <taxon>Bacteria</taxon>
        <taxon>Bacillati</taxon>
        <taxon>Bacillota</taxon>
        <taxon>Clostridia</taxon>
        <taxon>Lachnospirales</taxon>
        <taxon>Lachnospiraceae</taxon>
        <taxon>Wansuia</taxon>
    </lineage>
</organism>
<evidence type="ECO:0000313" key="3">
    <source>
        <dbReference type="EMBL" id="QNM10097.1"/>
    </source>
</evidence>
<evidence type="ECO:0000313" key="4">
    <source>
        <dbReference type="Proteomes" id="UP000515860"/>
    </source>
</evidence>
<evidence type="ECO:0000256" key="1">
    <source>
        <dbReference type="ARBA" id="ARBA00023239"/>
    </source>
</evidence>
<dbReference type="RefSeq" id="WP_118645604.1">
    <property type="nucleotide sequence ID" value="NZ_CP060635.1"/>
</dbReference>
<sequence length="250" mass="27913">MKIIDNHNHLWEGKKVDGFTDAKMGIKRLLEDMDEAGVDMAGVCTIAQSMNNEYVIECVKAHPDRLFGFAFVDATDPNAVDQLKRYLDQGFVGLKLHPRLHGYLLGNHDLVDPLMEVCREYKVPMFAHGGSEEMNHPFYFEELAKAFPDVTIIMGHMCTPNYCTDAKMIAARNPNIYLDNSAAEYLSCKTGVMMEGVGPEKILMGSDWPGSHFSLSIQKTKLSANYAKDPEKAFEMMAGGNIAKILNLKV</sequence>
<dbReference type="CDD" id="cd01292">
    <property type="entry name" value="metallo-dependent_hydrolases"/>
    <property type="match status" value="1"/>
</dbReference>
<dbReference type="AlphaFoldDB" id="A0A7G9GH15"/>
<dbReference type="InterPro" id="IPR032465">
    <property type="entry name" value="ACMSD"/>
</dbReference>
<dbReference type="Gene3D" id="3.20.20.140">
    <property type="entry name" value="Metal-dependent hydrolases"/>
    <property type="match status" value="1"/>
</dbReference>
<keyword evidence="4" id="KW-1185">Reference proteome</keyword>
<protein>
    <submittedName>
        <fullName evidence="3">Amidohydrolase family protein</fullName>
    </submittedName>
</protein>
<dbReference type="InterPro" id="IPR032466">
    <property type="entry name" value="Metal_Hydrolase"/>
</dbReference>